<feature type="binding site" evidence="10">
    <location>
        <position position="223"/>
    </location>
    <ligand>
        <name>Mg(2+)</name>
        <dbReference type="ChEBI" id="CHEBI:18420"/>
    </ligand>
</feature>
<dbReference type="InterPro" id="IPR005809">
    <property type="entry name" value="Succ_CoA_ligase-like_bsu"/>
</dbReference>
<dbReference type="UniPathway" id="UPA00223">
    <property type="reaction ID" value="UER00999"/>
</dbReference>
<feature type="domain" description="ATP-grasp" evidence="11">
    <location>
        <begin position="9"/>
        <end position="239"/>
    </location>
</feature>
<keyword evidence="13" id="KW-1185">Reference proteome</keyword>
<dbReference type="PROSITE" id="PS01217">
    <property type="entry name" value="SUCCINYL_COA_LIG_3"/>
    <property type="match status" value="1"/>
</dbReference>
<dbReference type="InterPro" id="IPR011761">
    <property type="entry name" value="ATP-grasp"/>
</dbReference>
<evidence type="ECO:0000256" key="8">
    <source>
        <dbReference type="ARBA" id="ARBA00052241"/>
    </source>
</evidence>
<feature type="binding site" evidence="10">
    <location>
        <position position="117"/>
    </location>
    <ligand>
        <name>ATP</name>
        <dbReference type="ChEBI" id="CHEBI:30616"/>
    </ligand>
</feature>
<dbReference type="HAMAP" id="MF_00558">
    <property type="entry name" value="Succ_CoA_beta"/>
    <property type="match status" value="1"/>
</dbReference>
<feature type="binding site" evidence="10">
    <location>
        <position position="109"/>
    </location>
    <ligand>
        <name>ATP</name>
        <dbReference type="ChEBI" id="CHEBI:30616"/>
    </ligand>
</feature>
<comment type="catalytic activity">
    <reaction evidence="10">
        <text>succinate + ATP + CoA = succinyl-CoA + ADP + phosphate</text>
        <dbReference type="Rhea" id="RHEA:17661"/>
        <dbReference type="ChEBI" id="CHEBI:30031"/>
        <dbReference type="ChEBI" id="CHEBI:30616"/>
        <dbReference type="ChEBI" id="CHEBI:43474"/>
        <dbReference type="ChEBI" id="CHEBI:57287"/>
        <dbReference type="ChEBI" id="CHEBI:57292"/>
        <dbReference type="ChEBI" id="CHEBI:456216"/>
        <dbReference type="EC" id="6.2.1.5"/>
    </reaction>
</comment>
<dbReference type="PANTHER" id="PTHR11815:SF10">
    <property type="entry name" value="SUCCINATE--COA LIGASE [GDP-FORMING] SUBUNIT BETA, MITOCHONDRIAL"/>
    <property type="match status" value="1"/>
</dbReference>
<dbReference type="SUPFAM" id="SSF56059">
    <property type="entry name" value="Glutathione synthetase ATP-binding domain-like"/>
    <property type="match status" value="1"/>
</dbReference>
<dbReference type="RefSeq" id="WP_104829829.1">
    <property type="nucleotide sequence ID" value="NZ_PJCH01000005.1"/>
</dbReference>
<dbReference type="EMBL" id="PJCH01000005">
    <property type="protein sequence ID" value="PQA88585.1"/>
    <property type="molecule type" value="Genomic_DNA"/>
</dbReference>
<evidence type="ECO:0000256" key="9">
    <source>
        <dbReference type="ARBA" id="ARBA00060690"/>
    </source>
</evidence>
<dbReference type="InterPro" id="IPR005811">
    <property type="entry name" value="SUCC_ACL_C"/>
</dbReference>
<dbReference type="FunFam" id="3.30.470.20:FF:000002">
    <property type="entry name" value="Succinate--CoA ligase [ADP-forming] subunit beta"/>
    <property type="match status" value="1"/>
</dbReference>
<dbReference type="OrthoDB" id="9802602at2"/>
<dbReference type="InterPro" id="IPR017866">
    <property type="entry name" value="Succ-CoA_synthase_bsu_CS"/>
</dbReference>
<proteinExistence type="inferred from homology"/>
<dbReference type="GO" id="GO:0004776">
    <property type="term" value="F:succinate-CoA ligase (GDP-forming) activity"/>
    <property type="evidence" value="ECO:0007669"/>
    <property type="project" value="RHEA"/>
</dbReference>
<dbReference type="GO" id="GO:0050074">
    <property type="term" value="F:malate-CoA ligase activity"/>
    <property type="evidence" value="ECO:0007669"/>
    <property type="project" value="UniProtKB-EC"/>
</dbReference>
<dbReference type="AlphaFoldDB" id="A0A2S7K7W0"/>
<comment type="pathway">
    <text evidence="9">One-carbon metabolism; formaldehyde assimilation via serine pathway.</text>
</comment>
<evidence type="ECO:0000256" key="4">
    <source>
        <dbReference type="ARBA" id="ARBA00022723"/>
    </source>
</evidence>
<dbReference type="FunFam" id="3.30.1490.20:FF:000002">
    <property type="entry name" value="Succinate--CoA ligase [ADP-forming] subunit beta"/>
    <property type="match status" value="1"/>
</dbReference>
<dbReference type="InterPro" id="IPR016102">
    <property type="entry name" value="Succinyl-CoA_synth-like"/>
</dbReference>
<evidence type="ECO:0000256" key="1">
    <source>
        <dbReference type="ARBA" id="ARBA00009182"/>
    </source>
</evidence>
<comment type="cofactor">
    <cofactor evidence="10">
        <name>Mg(2+)</name>
        <dbReference type="ChEBI" id="CHEBI:18420"/>
    </cofactor>
    <text evidence="10">Binds 1 Mg(2+) ion per subunit.</text>
</comment>
<evidence type="ECO:0000313" key="12">
    <source>
        <dbReference type="EMBL" id="PQA88585.1"/>
    </source>
</evidence>
<feature type="binding site" evidence="10">
    <location>
        <position position="274"/>
    </location>
    <ligand>
        <name>substrate</name>
        <note>ligand shared with subunit alpha</note>
    </ligand>
</feature>
<comment type="similarity">
    <text evidence="1 10">Belongs to the succinate/malate CoA ligase beta subunit family.</text>
</comment>
<dbReference type="NCBIfam" id="TIGR01016">
    <property type="entry name" value="sucCoAbeta"/>
    <property type="match status" value="1"/>
</dbReference>
<evidence type="ECO:0000256" key="3">
    <source>
        <dbReference type="ARBA" id="ARBA00022598"/>
    </source>
</evidence>
<feature type="binding site" evidence="10">
    <location>
        <begin position="331"/>
        <end position="333"/>
    </location>
    <ligand>
        <name>substrate</name>
        <note>ligand shared with subunit alpha</note>
    </ligand>
</feature>
<reference evidence="12 13" key="1">
    <citation type="submission" date="2017-12" db="EMBL/GenBank/DDBJ databases">
        <authorList>
            <person name="Hurst M.R.H."/>
        </authorList>
    </citation>
    <scope>NUCLEOTIDE SEQUENCE [LARGE SCALE GENOMIC DNA]</scope>
    <source>
        <strain evidence="12 13">SY-3-19</strain>
    </source>
</reference>
<keyword evidence="6 10" id="KW-0067">ATP-binding</keyword>
<dbReference type="GO" id="GO:0006099">
    <property type="term" value="P:tricarboxylic acid cycle"/>
    <property type="evidence" value="ECO:0007669"/>
    <property type="project" value="UniProtKB-UniRule"/>
</dbReference>
<sequence>MNIHEYQAKQVLKSFGAPVSDGRVVTRAQEAEAAANALPGPVYVVKAQIHAGGRGKGKFKEPEAGEGGGVRLAKSPAEAAKFAKEMLGATLVTKQTGETGKQVNTIYIENGSDIETELYLSALVDRGTGRIAFIASTEGGMNIEEVAEETPEKIVTVGIDPATGCMPHHARRIAQALGLKGAAAKQCGRLIPALYKAFVEKDASLLEINPLIVTKGGDLLVLDAKMGFDPNALFRHEDILELRDISEEDPMEVKASEYDLSYVKLDGNIGCMVNGAGLAMATMDIIKHYGAEPANFLDVGGGATKEKVTEAFKIITTDPGVKGILVNIFGGIMRCDIIAEGIVAAVKEVGLEDPLVVRLEGTNVEKGKEILANSGLKITPADDLEDAAKKVVEAVQG</sequence>
<evidence type="ECO:0000259" key="11">
    <source>
        <dbReference type="PROSITE" id="PS50975"/>
    </source>
</evidence>
<dbReference type="Gene3D" id="3.30.1490.20">
    <property type="entry name" value="ATP-grasp fold, A domain"/>
    <property type="match status" value="1"/>
</dbReference>
<dbReference type="PIRSF" id="PIRSF001554">
    <property type="entry name" value="SucCS_beta"/>
    <property type="match status" value="1"/>
</dbReference>
<keyword evidence="3 10" id="KW-0436">Ligase</keyword>
<protein>
    <recommendedName>
        <fullName evidence="10">Succinate--CoA ligase [ADP-forming] subunit beta</fullName>
        <ecNumber evidence="10">6.2.1.5</ecNumber>
    </recommendedName>
    <alternativeName>
        <fullName evidence="10">Succinyl-CoA synthetase subunit beta</fullName>
        <shortName evidence="10">SCS-beta</shortName>
    </alternativeName>
</protein>
<name>A0A2S7K7W0_9PROT</name>
<evidence type="ECO:0000256" key="6">
    <source>
        <dbReference type="ARBA" id="ARBA00022840"/>
    </source>
</evidence>
<dbReference type="SUPFAM" id="SSF52210">
    <property type="entry name" value="Succinyl-CoA synthetase domains"/>
    <property type="match status" value="1"/>
</dbReference>
<dbReference type="GO" id="GO:0005524">
    <property type="term" value="F:ATP binding"/>
    <property type="evidence" value="ECO:0007669"/>
    <property type="project" value="UniProtKB-UniRule"/>
</dbReference>
<dbReference type="InterPro" id="IPR013815">
    <property type="entry name" value="ATP_grasp_subdomain_1"/>
</dbReference>
<evidence type="ECO:0000256" key="5">
    <source>
        <dbReference type="ARBA" id="ARBA00022741"/>
    </source>
</evidence>
<dbReference type="GO" id="GO:0004775">
    <property type="term" value="F:succinate-CoA ligase (ADP-forming) activity"/>
    <property type="evidence" value="ECO:0007669"/>
    <property type="project" value="UniProtKB-UniRule"/>
</dbReference>
<dbReference type="PANTHER" id="PTHR11815">
    <property type="entry name" value="SUCCINYL-COA SYNTHETASE BETA CHAIN"/>
    <property type="match status" value="1"/>
</dbReference>
<comment type="caution">
    <text evidence="12">The sequence shown here is derived from an EMBL/GenBank/DDBJ whole genome shotgun (WGS) entry which is preliminary data.</text>
</comment>
<dbReference type="NCBIfam" id="NF001913">
    <property type="entry name" value="PRK00696.1"/>
    <property type="match status" value="1"/>
</dbReference>
<dbReference type="GO" id="GO:0005829">
    <property type="term" value="C:cytosol"/>
    <property type="evidence" value="ECO:0007669"/>
    <property type="project" value="TreeGrafter"/>
</dbReference>
<keyword evidence="5 10" id="KW-0547">Nucleotide-binding</keyword>
<evidence type="ECO:0000256" key="10">
    <source>
        <dbReference type="HAMAP-Rule" id="MF_00558"/>
    </source>
</evidence>
<comment type="pathway">
    <text evidence="10">Carbohydrate metabolism; tricarboxylic acid cycle; succinate from succinyl-CoA (ligase route): step 1/1.</text>
</comment>
<keyword evidence="2 10" id="KW-0816">Tricarboxylic acid cycle</keyword>
<comment type="catalytic activity">
    <reaction evidence="8">
        <text>(S)-malate + ATP + CoA = (S)-malyl-CoA + ADP + phosphate</text>
        <dbReference type="Rhea" id="RHEA:26193"/>
        <dbReference type="ChEBI" id="CHEBI:15589"/>
        <dbReference type="ChEBI" id="CHEBI:30616"/>
        <dbReference type="ChEBI" id="CHEBI:43474"/>
        <dbReference type="ChEBI" id="CHEBI:57287"/>
        <dbReference type="ChEBI" id="CHEBI:57317"/>
        <dbReference type="ChEBI" id="CHEBI:456216"/>
        <dbReference type="EC" id="6.2.1.9"/>
    </reaction>
</comment>
<comment type="subunit">
    <text evidence="10">Heterotetramer of two alpha and two beta subunits.</text>
</comment>
<keyword evidence="7 10" id="KW-0460">Magnesium</keyword>
<organism evidence="12 13">
    <name type="scientific">Hyphococcus luteus</name>
    <dbReference type="NCBI Taxonomy" id="2058213"/>
    <lineage>
        <taxon>Bacteria</taxon>
        <taxon>Pseudomonadati</taxon>
        <taxon>Pseudomonadota</taxon>
        <taxon>Alphaproteobacteria</taxon>
        <taxon>Parvularculales</taxon>
        <taxon>Parvularculaceae</taxon>
        <taxon>Hyphococcus</taxon>
    </lineage>
</organism>
<keyword evidence="4 10" id="KW-0479">Metal-binding</keyword>
<dbReference type="GO" id="GO:0042709">
    <property type="term" value="C:succinate-CoA ligase complex"/>
    <property type="evidence" value="ECO:0007669"/>
    <property type="project" value="TreeGrafter"/>
</dbReference>
<dbReference type="InterPro" id="IPR013650">
    <property type="entry name" value="ATP-grasp_succ-CoA_synth-type"/>
</dbReference>
<dbReference type="FunFam" id="3.40.50.261:FF:000001">
    <property type="entry name" value="Succinate--CoA ligase [ADP-forming] subunit beta"/>
    <property type="match status" value="1"/>
</dbReference>
<dbReference type="Pfam" id="PF00549">
    <property type="entry name" value="Ligase_CoA"/>
    <property type="match status" value="1"/>
</dbReference>
<dbReference type="GO" id="GO:0006104">
    <property type="term" value="P:succinyl-CoA metabolic process"/>
    <property type="evidence" value="ECO:0007669"/>
    <property type="project" value="TreeGrafter"/>
</dbReference>
<dbReference type="Gene3D" id="3.30.470.20">
    <property type="entry name" value="ATP-grasp fold, B domain"/>
    <property type="match status" value="1"/>
</dbReference>
<evidence type="ECO:0000256" key="7">
    <source>
        <dbReference type="ARBA" id="ARBA00022842"/>
    </source>
</evidence>
<dbReference type="GO" id="GO:0000287">
    <property type="term" value="F:magnesium ion binding"/>
    <property type="evidence" value="ECO:0007669"/>
    <property type="project" value="UniProtKB-UniRule"/>
</dbReference>
<dbReference type="PROSITE" id="PS50975">
    <property type="entry name" value="ATP_GRASP"/>
    <property type="match status" value="1"/>
</dbReference>
<evidence type="ECO:0000256" key="2">
    <source>
        <dbReference type="ARBA" id="ARBA00022532"/>
    </source>
</evidence>
<comment type="function">
    <text evidence="10">Succinyl-CoA synthetase functions in the citric acid cycle (TCA), coupling the hydrolysis of succinyl-CoA to the synthesis of either ATP or GTP and thus represents the only step of substrate-level phosphorylation in the TCA. The beta subunit provides nucleotide specificity of the enzyme and binds the substrate succinate, while the binding sites for coenzyme A and phosphate are found in the alpha subunit.</text>
</comment>
<feature type="binding site" evidence="10">
    <location>
        <position position="112"/>
    </location>
    <ligand>
        <name>ATP</name>
        <dbReference type="ChEBI" id="CHEBI:30616"/>
    </ligand>
</feature>
<feature type="binding site" evidence="10">
    <location>
        <position position="209"/>
    </location>
    <ligand>
        <name>Mg(2+)</name>
        <dbReference type="ChEBI" id="CHEBI:18420"/>
    </ligand>
</feature>
<dbReference type="Proteomes" id="UP000239504">
    <property type="component" value="Unassembled WGS sequence"/>
</dbReference>
<feature type="binding site" evidence="10">
    <location>
        <begin position="53"/>
        <end position="55"/>
    </location>
    <ligand>
        <name>ATP</name>
        <dbReference type="ChEBI" id="CHEBI:30616"/>
    </ligand>
</feature>
<gene>
    <name evidence="10" type="primary">sucC</name>
    <name evidence="12" type="ORF">CW354_09900</name>
</gene>
<accession>A0A2S7K7W0</accession>
<dbReference type="Pfam" id="PF08442">
    <property type="entry name" value="ATP-grasp_2"/>
    <property type="match status" value="1"/>
</dbReference>
<comment type="catalytic activity">
    <reaction evidence="10">
        <text>GTP + succinate + CoA = succinyl-CoA + GDP + phosphate</text>
        <dbReference type="Rhea" id="RHEA:22120"/>
        <dbReference type="ChEBI" id="CHEBI:30031"/>
        <dbReference type="ChEBI" id="CHEBI:37565"/>
        <dbReference type="ChEBI" id="CHEBI:43474"/>
        <dbReference type="ChEBI" id="CHEBI:57287"/>
        <dbReference type="ChEBI" id="CHEBI:57292"/>
        <dbReference type="ChEBI" id="CHEBI:58189"/>
    </reaction>
</comment>
<dbReference type="Gene3D" id="3.40.50.261">
    <property type="entry name" value="Succinyl-CoA synthetase domains"/>
    <property type="match status" value="1"/>
</dbReference>
<feature type="binding site" evidence="10">
    <location>
        <position position="46"/>
    </location>
    <ligand>
        <name>ATP</name>
        <dbReference type="ChEBI" id="CHEBI:30616"/>
    </ligand>
</feature>
<evidence type="ECO:0000313" key="13">
    <source>
        <dbReference type="Proteomes" id="UP000239504"/>
    </source>
</evidence>
<dbReference type="EC" id="6.2.1.5" evidence="10"/>